<keyword evidence="11" id="KW-1185">Reference proteome</keyword>
<comment type="subcellular location">
    <subcellularLocation>
        <location evidence="1">Cell membrane</location>
        <topology evidence="1">Multi-pass membrane protein</topology>
    </subcellularLocation>
</comment>
<evidence type="ECO:0000256" key="2">
    <source>
        <dbReference type="ARBA" id="ARBA00022448"/>
    </source>
</evidence>
<feature type="transmembrane region" description="Helical" evidence="8">
    <location>
        <begin position="336"/>
        <end position="353"/>
    </location>
</feature>
<evidence type="ECO:0000256" key="6">
    <source>
        <dbReference type="ARBA" id="ARBA00023136"/>
    </source>
</evidence>
<dbReference type="InterPro" id="IPR011701">
    <property type="entry name" value="MFS"/>
</dbReference>
<dbReference type="PRINTS" id="PR01036">
    <property type="entry name" value="TCRTETB"/>
</dbReference>
<evidence type="ECO:0000256" key="8">
    <source>
        <dbReference type="SAM" id="Phobius"/>
    </source>
</evidence>
<sequence length="491" mass="49784">MRDKNTVANPPVRLGWVLAVVVTVQFIVTLDTSVVVVALPAIRAALGFTESGLQWVVNAYVIVFGGFLLLGGRTADLYGRRRMLWWGLGLFGAASLAGGLAQTDWELVSARAVQGLGAAILAPVALTILTATFPVGHLRARALGLWSAAGAAGGAAGVLVGGVLTEYLNWRSVLLINVPVMIAAMVAGKEVPGGRPEHRVRLDVLGALLVTAGMATLVFAVVSTDGGSWTAPGTLLTFLLAIALLAGFVMVESRIAAQPLVRLGLFTTRAASGSNLTMLLLACGQFAGFYFVSLYLQQVLHFGAAVTGLAFLPFSLGFTLSSLAGSRVLDRTGPRPLAATGLAVGALGLFWFSKISVSGDFLGTVLGPSLVTSLGLGAAYVALANAATSSVAPHEAGMASGVFNSATQIGGSLGLAITVSVGASHTAALLPQGASTVEALNAGYATSLLTGACIVLVAALVALILPGRKGAAPANAPTPEPVADPAAETLR</sequence>
<dbReference type="InterPro" id="IPR005829">
    <property type="entry name" value="Sugar_transporter_CS"/>
</dbReference>
<dbReference type="Gene3D" id="1.20.1250.20">
    <property type="entry name" value="MFS general substrate transporter like domains"/>
    <property type="match status" value="1"/>
</dbReference>
<evidence type="ECO:0000256" key="4">
    <source>
        <dbReference type="ARBA" id="ARBA00022692"/>
    </source>
</evidence>
<dbReference type="SUPFAM" id="SSF103473">
    <property type="entry name" value="MFS general substrate transporter"/>
    <property type="match status" value="1"/>
</dbReference>
<dbReference type="InterPro" id="IPR036259">
    <property type="entry name" value="MFS_trans_sf"/>
</dbReference>
<organism evidence="10 11">
    <name type="scientific">Longimycelium tulufanense</name>
    <dbReference type="NCBI Taxonomy" id="907463"/>
    <lineage>
        <taxon>Bacteria</taxon>
        <taxon>Bacillati</taxon>
        <taxon>Actinomycetota</taxon>
        <taxon>Actinomycetes</taxon>
        <taxon>Pseudonocardiales</taxon>
        <taxon>Pseudonocardiaceae</taxon>
        <taxon>Longimycelium</taxon>
    </lineage>
</organism>
<dbReference type="AlphaFoldDB" id="A0A8J3CD92"/>
<feature type="transmembrane region" description="Helical" evidence="8">
    <location>
        <begin position="409"/>
        <end position="430"/>
    </location>
</feature>
<evidence type="ECO:0000256" key="1">
    <source>
        <dbReference type="ARBA" id="ARBA00004651"/>
    </source>
</evidence>
<dbReference type="PANTHER" id="PTHR42718:SF46">
    <property type="entry name" value="BLR6921 PROTEIN"/>
    <property type="match status" value="1"/>
</dbReference>
<name>A0A8J3CD92_9PSEU</name>
<feature type="region of interest" description="Disordered" evidence="7">
    <location>
        <begin position="470"/>
        <end position="491"/>
    </location>
</feature>
<feature type="transmembrane region" description="Helical" evidence="8">
    <location>
        <begin position="200"/>
        <end position="222"/>
    </location>
</feature>
<proteinExistence type="predicted"/>
<feature type="domain" description="Major facilitator superfamily (MFS) profile" evidence="9">
    <location>
        <begin position="17"/>
        <end position="469"/>
    </location>
</feature>
<accession>A0A8J3CD92</accession>
<keyword evidence="6 8" id="KW-0472">Membrane</keyword>
<dbReference type="CDD" id="cd17321">
    <property type="entry name" value="MFS_MMR_MDR_like"/>
    <property type="match status" value="1"/>
</dbReference>
<dbReference type="RefSeq" id="WP_189056269.1">
    <property type="nucleotide sequence ID" value="NZ_BMMK01000007.1"/>
</dbReference>
<dbReference type="EMBL" id="BMMK01000007">
    <property type="protein sequence ID" value="GGM49210.1"/>
    <property type="molecule type" value="Genomic_DNA"/>
</dbReference>
<feature type="transmembrane region" description="Helical" evidence="8">
    <location>
        <begin position="365"/>
        <end position="388"/>
    </location>
</feature>
<dbReference type="PROSITE" id="PS00216">
    <property type="entry name" value="SUGAR_TRANSPORT_1"/>
    <property type="match status" value="1"/>
</dbReference>
<feature type="transmembrane region" description="Helical" evidence="8">
    <location>
        <begin position="234"/>
        <end position="255"/>
    </location>
</feature>
<dbReference type="Gene3D" id="1.20.1720.10">
    <property type="entry name" value="Multidrug resistance protein D"/>
    <property type="match status" value="1"/>
</dbReference>
<feature type="transmembrane region" description="Helical" evidence="8">
    <location>
        <begin position="442"/>
        <end position="465"/>
    </location>
</feature>
<dbReference type="GO" id="GO:0005886">
    <property type="term" value="C:plasma membrane"/>
    <property type="evidence" value="ECO:0007669"/>
    <property type="project" value="UniProtKB-SubCell"/>
</dbReference>
<feature type="transmembrane region" description="Helical" evidence="8">
    <location>
        <begin position="83"/>
        <end position="101"/>
    </location>
</feature>
<feature type="transmembrane region" description="Helical" evidence="8">
    <location>
        <begin position="302"/>
        <end position="324"/>
    </location>
</feature>
<keyword evidence="5 8" id="KW-1133">Transmembrane helix</keyword>
<keyword evidence="2" id="KW-0813">Transport</keyword>
<dbReference type="Pfam" id="PF07690">
    <property type="entry name" value="MFS_1"/>
    <property type="match status" value="1"/>
</dbReference>
<evidence type="ECO:0000256" key="7">
    <source>
        <dbReference type="SAM" id="MobiDB-lite"/>
    </source>
</evidence>
<keyword evidence="4 8" id="KW-0812">Transmembrane</keyword>
<gene>
    <name evidence="10" type="ORF">GCM10012275_20130</name>
</gene>
<feature type="transmembrane region" description="Helical" evidence="8">
    <location>
        <begin position="170"/>
        <end position="188"/>
    </location>
</feature>
<protein>
    <submittedName>
        <fullName evidence="10">MFS transporter</fullName>
    </submittedName>
</protein>
<keyword evidence="3" id="KW-1003">Cell membrane</keyword>
<dbReference type="Proteomes" id="UP000637578">
    <property type="component" value="Unassembled WGS sequence"/>
</dbReference>
<reference evidence="10" key="1">
    <citation type="journal article" date="2014" name="Int. J. Syst. Evol. Microbiol.">
        <title>Complete genome sequence of Corynebacterium casei LMG S-19264T (=DSM 44701T), isolated from a smear-ripened cheese.</title>
        <authorList>
            <consortium name="US DOE Joint Genome Institute (JGI-PGF)"/>
            <person name="Walter F."/>
            <person name="Albersmeier A."/>
            <person name="Kalinowski J."/>
            <person name="Ruckert C."/>
        </authorList>
    </citation>
    <scope>NUCLEOTIDE SEQUENCE</scope>
    <source>
        <strain evidence="10">CGMCC 4.5737</strain>
    </source>
</reference>
<dbReference type="PROSITE" id="PS50850">
    <property type="entry name" value="MFS"/>
    <property type="match status" value="1"/>
</dbReference>
<feature type="transmembrane region" description="Helical" evidence="8">
    <location>
        <begin position="113"/>
        <end position="136"/>
    </location>
</feature>
<evidence type="ECO:0000256" key="5">
    <source>
        <dbReference type="ARBA" id="ARBA00022989"/>
    </source>
</evidence>
<dbReference type="InterPro" id="IPR020846">
    <property type="entry name" value="MFS_dom"/>
</dbReference>
<feature type="transmembrane region" description="Helical" evidence="8">
    <location>
        <begin position="143"/>
        <end position="164"/>
    </location>
</feature>
<comment type="caution">
    <text evidence="10">The sequence shown here is derived from an EMBL/GenBank/DDBJ whole genome shotgun (WGS) entry which is preliminary data.</text>
</comment>
<evidence type="ECO:0000313" key="11">
    <source>
        <dbReference type="Proteomes" id="UP000637578"/>
    </source>
</evidence>
<evidence type="ECO:0000313" key="10">
    <source>
        <dbReference type="EMBL" id="GGM49210.1"/>
    </source>
</evidence>
<feature type="transmembrane region" description="Helical" evidence="8">
    <location>
        <begin position="276"/>
        <end position="296"/>
    </location>
</feature>
<feature type="transmembrane region" description="Helical" evidence="8">
    <location>
        <begin position="53"/>
        <end position="71"/>
    </location>
</feature>
<feature type="transmembrane region" description="Helical" evidence="8">
    <location>
        <begin position="12"/>
        <end position="41"/>
    </location>
</feature>
<dbReference type="GO" id="GO:0022857">
    <property type="term" value="F:transmembrane transporter activity"/>
    <property type="evidence" value="ECO:0007669"/>
    <property type="project" value="InterPro"/>
</dbReference>
<dbReference type="PANTHER" id="PTHR42718">
    <property type="entry name" value="MAJOR FACILITATOR SUPERFAMILY MULTIDRUG TRANSPORTER MFSC"/>
    <property type="match status" value="1"/>
</dbReference>
<evidence type="ECO:0000256" key="3">
    <source>
        <dbReference type="ARBA" id="ARBA00022475"/>
    </source>
</evidence>
<evidence type="ECO:0000259" key="9">
    <source>
        <dbReference type="PROSITE" id="PS50850"/>
    </source>
</evidence>
<reference evidence="10" key="2">
    <citation type="submission" date="2020-09" db="EMBL/GenBank/DDBJ databases">
        <authorList>
            <person name="Sun Q."/>
            <person name="Zhou Y."/>
        </authorList>
    </citation>
    <scope>NUCLEOTIDE SEQUENCE</scope>
    <source>
        <strain evidence="10">CGMCC 4.5737</strain>
    </source>
</reference>